<evidence type="ECO:0000256" key="1">
    <source>
        <dbReference type="SAM" id="SignalP"/>
    </source>
</evidence>
<dbReference type="Proteomes" id="UP000255279">
    <property type="component" value="Unassembled WGS sequence"/>
</dbReference>
<dbReference type="EMBL" id="MUXU01000048">
    <property type="protein sequence ID" value="OOR88639.1"/>
    <property type="molecule type" value="Genomic_DNA"/>
</dbReference>
<sequence length="381" mass="42883">MKPVKIFTTLSLCLGAIFATGASANWHFDSGNQTHFSSAEDFLKAQSKIHRIAKSAEDMQQSVHLKAIEDYAKGVAMQASIRSNMRQINNLIAANARNLDAIYDFTPLMIQGRVVPPVVTEATGLYNQNGRMQVRLTDRVYEIAKQAHISSTAPNWRDYLQFSNEADAYHDYIYLTAGLKPNGILERNVWEKATKEGWQLGQKQANTILLEAMDRLNRDYIGMVRFHQLAAKGKLDMPALSSYKLSDNTDGIRMLMGEELLQITSLPEFKVEPTGVRKGSRYDLDTQGPLQNLTLMEHDTALEKENDQPVIEQTNKAVNEQPVVETPPQYTIVDQYETREEGQYLVSTIRTTVIGTKQDVVEEMPNHDQSVSDGVTQNDVQ</sequence>
<evidence type="ECO:0000313" key="2">
    <source>
        <dbReference type="EMBL" id="OOR88639.1"/>
    </source>
</evidence>
<accession>A0A1S9ZZ17</accession>
<evidence type="ECO:0000313" key="3">
    <source>
        <dbReference type="EMBL" id="STZ13677.1"/>
    </source>
</evidence>
<feature type="signal peptide" evidence="1">
    <location>
        <begin position="1"/>
        <end position="24"/>
    </location>
</feature>
<dbReference type="RefSeq" id="WP_078276974.1">
    <property type="nucleotide sequence ID" value="NZ_MUXU01000048.1"/>
</dbReference>
<dbReference type="Proteomes" id="UP000190435">
    <property type="component" value="Unassembled WGS sequence"/>
</dbReference>
<keyword evidence="4" id="KW-1185">Reference proteome</keyword>
<dbReference type="OrthoDB" id="7992122at2"/>
<evidence type="ECO:0000313" key="4">
    <source>
        <dbReference type="Proteomes" id="UP000190435"/>
    </source>
</evidence>
<dbReference type="STRING" id="34060.B0181_07945"/>
<keyword evidence="1" id="KW-0732">Signal</keyword>
<proteinExistence type="predicted"/>
<name>A0A1S9ZZ17_9GAMM</name>
<feature type="chain" id="PRO_5036026395" evidence="1">
    <location>
        <begin position="25"/>
        <end position="381"/>
    </location>
</feature>
<reference evidence="3 5" key="2">
    <citation type="submission" date="2018-06" db="EMBL/GenBank/DDBJ databases">
        <authorList>
            <consortium name="Pathogen Informatics"/>
            <person name="Doyle S."/>
        </authorList>
    </citation>
    <scope>NUCLEOTIDE SEQUENCE [LARGE SCALE GENOMIC DNA]</scope>
    <source>
        <strain evidence="3 5">NCTC10293</strain>
    </source>
</reference>
<dbReference type="InterPro" id="IPR031618">
    <property type="entry name" value="T4SS_TraI"/>
</dbReference>
<dbReference type="AlphaFoldDB" id="A0A1S9ZZ17"/>
<evidence type="ECO:0000313" key="5">
    <source>
        <dbReference type="Proteomes" id="UP000255279"/>
    </source>
</evidence>
<dbReference type="Pfam" id="PF16932">
    <property type="entry name" value="T4SS_TraI"/>
    <property type="match status" value="1"/>
</dbReference>
<organism evidence="2 4">
    <name type="scientific">Moraxella caviae</name>
    <dbReference type="NCBI Taxonomy" id="34060"/>
    <lineage>
        <taxon>Bacteria</taxon>
        <taxon>Pseudomonadati</taxon>
        <taxon>Pseudomonadota</taxon>
        <taxon>Gammaproteobacteria</taxon>
        <taxon>Moraxellales</taxon>
        <taxon>Moraxellaceae</taxon>
        <taxon>Moraxella</taxon>
    </lineage>
</organism>
<protein>
    <submittedName>
        <fullName evidence="2">Uncharacterized protein</fullName>
    </submittedName>
</protein>
<reference evidence="2 4" key="1">
    <citation type="submission" date="2017-02" db="EMBL/GenBank/DDBJ databases">
        <title>Draft genome sequence of Moraxella caviae CCUG 355 type strain.</title>
        <authorList>
            <person name="Engstrom-Jakobsson H."/>
            <person name="Salva-Serra F."/>
            <person name="Thorell K."/>
            <person name="Gonzales-Siles L."/>
            <person name="Karlsson R."/>
            <person name="Boulund F."/>
            <person name="Engstrand L."/>
            <person name="Moore E."/>
        </authorList>
    </citation>
    <scope>NUCLEOTIDE SEQUENCE [LARGE SCALE GENOMIC DNA]</scope>
    <source>
        <strain evidence="2 4">CCUG 355</strain>
    </source>
</reference>
<dbReference type="EMBL" id="UGQE01000002">
    <property type="protein sequence ID" value="STZ13677.1"/>
    <property type="molecule type" value="Genomic_DNA"/>
</dbReference>
<gene>
    <name evidence="2" type="ORF">B0181_07945</name>
    <name evidence="3" type="ORF">NCTC10293_01255</name>
</gene>